<accession>A0A084WA23</accession>
<evidence type="ECO:0000256" key="2">
    <source>
        <dbReference type="ARBA" id="ARBA00009418"/>
    </source>
</evidence>
<comment type="similarity">
    <text evidence="2 6">Belongs to the RRP36 family.</text>
</comment>
<dbReference type="OrthoDB" id="448446at2759"/>
<evidence type="ECO:0000313" key="10">
    <source>
        <dbReference type="Proteomes" id="UP000030765"/>
    </source>
</evidence>
<organism evidence="8">
    <name type="scientific">Anopheles sinensis</name>
    <name type="common">Mosquito</name>
    <dbReference type="NCBI Taxonomy" id="74873"/>
    <lineage>
        <taxon>Eukaryota</taxon>
        <taxon>Metazoa</taxon>
        <taxon>Ecdysozoa</taxon>
        <taxon>Arthropoda</taxon>
        <taxon>Hexapoda</taxon>
        <taxon>Insecta</taxon>
        <taxon>Pterygota</taxon>
        <taxon>Neoptera</taxon>
        <taxon>Endopterygota</taxon>
        <taxon>Diptera</taxon>
        <taxon>Nematocera</taxon>
        <taxon>Culicoidea</taxon>
        <taxon>Culicidae</taxon>
        <taxon>Anophelinae</taxon>
        <taxon>Anopheles</taxon>
    </lineage>
</organism>
<evidence type="ECO:0000256" key="4">
    <source>
        <dbReference type="ARBA" id="ARBA00022552"/>
    </source>
</evidence>
<feature type="region of interest" description="Disordered" evidence="7">
    <location>
        <begin position="1"/>
        <end position="68"/>
    </location>
</feature>
<dbReference type="Pfam" id="PF06102">
    <property type="entry name" value="RRP36"/>
    <property type="match status" value="1"/>
</dbReference>
<reference evidence="8 10" key="1">
    <citation type="journal article" date="2014" name="BMC Genomics">
        <title>Genome sequence of Anopheles sinensis provides insight into genetics basis of mosquito competence for malaria parasites.</title>
        <authorList>
            <person name="Zhou D."/>
            <person name="Zhang D."/>
            <person name="Ding G."/>
            <person name="Shi L."/>
            <person name="Hou Q."/>
            <person name="Ye Y."/>
            <person name="Xu Y."/>
            <person name="Zhou H."/>
            <person name="Xiong C."/>
            <person name="Li S."/>
            <person name="Yu J."/>
            <person name="Hong S."/>
            <person name="Yu X."/>
            <person name="Zou P."/>
            <person name="Chen C."/>
            <person name="Chang X."/>
            <person name="Wang W."/>
            <person name="Lv Y."/>
            <person name="Sun Y."/>
            <person name="Ma L."/>
            <person name="Shen B."/>
            <person name="Zhu C."/>
        </authorList>
    </citation>
    <scope>NUCLEOTIDE SEQUENCE [LARGE SCALE GENOMIC DNA]</scope>
</reference>
<dbReference type="Proteomes" id="UP000030765">
    <property type="component" value="Unassembled WGS sequence"/>
</dbReference>
<keyword evidence="3 6" id="KW-0690">Ribosome biogenesis</keyword>
<evidence type="ECO:0000313" key="9">
    <source>
        <dbReference type="EnsemblMetazoa" id="ASIC015110-PA"/>
    </source>
</evidence>
<feature type="compositionally biased region" description="Basic and acidic residues" evidence="7">
    <location>
        <begin position="148"/>
        <end position="162"/>
    </location>
</feature>
<feature type="compositionally biased region" description="Basic and acidic residues" evidence="7">
    <location>
        <begin position="283"/>
        <end position="294"/>
    </location>
</feature>
<comment type="function">
    <text evidence="6">Component of the 90S pre-ribosome involved in the maturation of rRNAs. Required for early cleavages of the pre-RNAs in the 40S ribosomal subunit maturation pathway.</text>
</comment>
<dbReference type="GO" id="GO:0000462">
    <property type="term" value="P:maturation of SSU-rRNA from tricistronic rRNA transcript (SSU-rRNA, 5.8S rRNA, LSU-rRNA)"/>
    <property type="evidence" value="ECO:0007669"/>
    <property type="project" value="TreeGrafter"/>
</dbReference>
<comment type="subcellular location">
    <subcellularLocation>
        <location evidence="1 6">Nucleus</location>
        <location evidence="1 6">Nucleolus</location>
    </subcellularLocation>
</comment>
<feature type="region of interest" description="Disordered" evidence="7">
    <location>
        <begin position="90"/>
        <end position="164"/>
    </location>
</feature>
<evidence type="ECO:0000313" key="8">
    <source>
        <dbReference type="EMBL" id="KFB47067.1"/>
    </source>
</evidence>
<dbReference type="GO" id="GO:0030686">
    <property type="term" value="C:90S preribosome"/>
    <property type="evidence" value="ECO:0007669"/>
    <property type="project" value="TreeGrafter"/>
</dbReference>
<evidence type="ECO:0000256" key="3">
    <source>
        <dbReference type="ARBA" id="ARBA00022517"/>
    </source>
</evidence>
<protein>
    <recommendedName>
        <fullName evidence="6">rRNA biogenesis protein RRP36</fullName>
    </recommendedName>
</protein>
<reference evidence="9" key="2">
    <citation type="submission" date="2020-05" db="UniProtKB">
        <authorList>
            <consortium name="EnsemblMetazoa"/>
        </authorList>
    </citation>
    <scope>IDENTIFICATION</scope>
</reference>
<dbReference type="GO" id="GO:0005730">
    <property type="term" value="C:nucleolus"/>
    <property type="evidence" value="ECO:0007669"/>
    <property type="project" value="UniProtKB-SubCell"/>
</dbReference>
<keyword evidence="6" id="KW-0687">Ribonucleoprotein</keyword>
<evidence type="ECO:0000256" key="5">
    <source>
        <dbReference type="ARBA" id="ARBA00023242"/>
    </source>
</evidence>
<dbReference type="InterPro" id="IPR009292">
    <property type="entry name" value="RRP36"/>
</dbReference>
<evidence type="ECO:0000256" key="7">
    <source>
        <dbReference type="SAM" id="MobiDB-lite"/>
    </source>
</evidence>
<dbReference type="EMBL" id="ATLV01022010">
    <property type="status" value="NOT_ANNOTATED_CDS"/>
    <property type="molecule type" value="Genomic_DNA"/>
</dbReference>
<dbReference type="VEuPathDB" id="VectorBase:ASIC015110"/>
<feature type="compositionally biased region" description="Basic and acidic residues" evidence="7">
    <location>
        <begin position="57"/>
        <end position="68"/>
    </location>
</feature>
<dbReference type="AlphaFoldDB" id="A0A084WA23"/>
<proteinExistence type="inferred from homology"/>
<feature type="compositionally biased region" description="Acidic residues" evidence="7">
    <location>
        <begin position="17"/>
        <end position="56"/>
    </location>
</feature>
<dbReference type="EnsemblMetazoa" id="ASIC015110-RA">
    <property type="protein sequence ID" value="ASIC015110-PA"/>
    <property type="gene ID" value="ASIC015110"/>
</dbReference>
<name>A0A084WA23_ANOSI</name>
<feature type="region of interest" description="Disordered" evidence="7">
    <location>
        <begin position="271"/>
        <end position="294"/>
    </location>
</feature>
<dbReference type="EMBL" id="KE525327">
    <property type="protein sequence ID" value="KFB47067.1"/>
    <property type="molecule type" value="Genomic_DNA"/>
</dbReference>
<dbReference type="OMA" id="ERKEMPW"/>
<dbReference type="STRING" id="74873.A0A084WA23"/>
<evidence type="ECO:0000256" key="1">
    <source>
        <dbReference type="ARBA" id="ARBA00004604"/>
    </source>
</evidence>
<keyword evidence="5 6" id="KW-0539">Nucleus</keyword>
<gene>
    <name evidence="8" type="ORF">ZHAS_00015110</name>
</gene>
<keyword evidence="10" id="KW-1185">Reference proteome</keyword>
<comment type="subunit">
    <text evidence="6">Associates with 90S and pre-40S pre-ribosomal particles.</text>
</comment>
<evidence type="ECO:0000256" key="6">
    <source>
        <dbReference type="RuleBase" id="RU368027"/>
    </source>
</evidence>
<keyword evidence="4 6" id="KW-0698">rRNA processing</keyword>
<dbReference type="PANTHER" id="PTHR21738:SF0">
    <property type="entry name" value="RIBOSOMAL RNA PROCESSING PROTEIN 36 HOMOLOG"/>
    <property type="match status" value="1"/>
</dbReference>
<dbReference type="PANTHER" id="PTHR21738">
    <property type="entry name" value="RIBOSOMAL RNA PROCESSING PROTEIN 36 HOMOLOG"/>
    <property type="match status" value="1"/>
</dbReference>
<sequence length="294" mass="33851">MDSSDDNSENENSSNAEQEESSSEEETYNDSEENDDEDGNSAQEESDEELEENEDGDVPKLAEAEFKEMPFEDLLQLQKKLGSKMYNEAIFGTSRERKVKGGPSKPAKKLKRGNKSSSSSESDDDSGPEELTSKRKVPALGMAKNKRLTTEGPRDPRFDSKHGYFSGRQFRKNYSFINELRQKELKKLKHNLDNATDPEEADKIKFVIQRTQNQIHEYKKQKALDEGRMLEKQQARQAIQEGKRPFYERKSTKQAKALVEQYDKLKETGQLAKHIDKRRRKVTGKDRKKLDFAT</sequence>